<dbReference type="SUPFAM" id="SSF109854">
    <property type="entry name" value="DinB/YfiT-like putative metalloenzymes"/>
    <property type="match status" value="1"/>
</dbReference>
<keyword evidence="3" id="KW-1185">Reference proteome</keyword>
<feature type="domain" description="DinB-like" evidence="1">
    <location>
        <begin position="16"/>
        <end position="148"/>
    </location>
</feature>
<evidence type="ECO:0000313" key="3">
    <source>
        <dbReference type="Proteomes" id="UP000225740"/>
    </source>
</evidence>
<name>A0A2G1W4Y9_9BACT</name>
<gene>
    <name evidence="2" type="ORF">CEE69_16825</name>
</gene>
<proteinExistence type="predicted"/>
<dbReference type="Proteomes" id="UP000225740">
    <property type="component" value="Unassembled WGS sequence"/>
</dbReference>
<protein>
    <recommendedName>
        <fullName evidence="1">DinB-like domain-containing protein</fullName>
    </recommendedName>
</protein>
<evidence type="ECO:0000313" key="2">
    <source>
        <dbReference type="EMBL" id="PHQ34114.1"/>
    </source>
</evidence>
<comment type="caution">
    <text evidence="2">The sequence shown here is derived from an EMBL/GenBank/DDBJ whole genome shotgun (WGS) entry which is preliminary data.</text>
</comment>
<dbReference type="EMBL" id="NIZW01000013">
    <property type="protein sequence ID" value="PHQ34114.1"/>
    <property type="molecule type" value="Genomic_DNA"/>
</dbReference>
<dbReference type="Gene3D" id="1.20.120.450">
    <property type="entry name" value="dinb family like domain"/>
    <property type="match status" value="1"/>
</dbReference>
<sequence>MFEREIPINQFQLEYFDKVIPDIAESSMFSPAPGHGHTPVWILGHLAICGELGQKLLGGSISHPDWIERFGPRSVDDIARDDSLTLALVTNALRDGYRELCNLAASTTDQAALDRPHGMPSLTDTPIVTVADTIALLLTNHFAFHLSQLSSCRRSAGMPPLF</sequence>
<dbReference type="Pfam" id="PF12867">
    <property type="entry name" value="DinB_2"/>
    <property type="match status" value="1"/>
</dbReference>
<dbReference type="AlphaFoldDB" id="A0A2G1W4Y9"/>
<dbReference type="InterPro" id="IPR034660">
    <property type="entry name" value="DinB/YfiT-like"/>
</dbReference>
<reference evidence="2 3" key="1">
    <citation type="submission" date="2017-06" db="EMBL/GenBank/DDBJ databases">
        <title>Description of Rhodopirellula bahusiensis sp. nov.</title>
        <authorList>
            <person name="Kizina J."/>
            <person name="Harder J."/>
        </authorList>
    </citation>
    <scope>NUCLEOTIDE SEQUENCE [LARGE SCALE GENOMIC DNA]</scope>
    <source>
        <strain evidence="2 3">SWK21</strain>
    </source>
</reference>
<evidence type="ECO:0000259" key="1">
    <source>
        <dbReference type="Pfam" id="PF12867"/>
    </source>
</evidence>
<accession>A0A2G1W4Y9</accession>
<dbReference type="InterPro" id="IPR024775">
    <property type="entry name" value="DinB-like"/>
</dbReference>
<dbReference type="OrthoDB" id="268680at2"/>
<organism evidence="2 3">
    <name type="scientific">Rhodopirellula bahusiensis</name>
    <dbReference type="NCBI Taxonomy" id="2014065"/>
    <lineage>
        <taxon>Bacteria</taxon>
        <taxon>Pseudomonadati</taxon>
        <taxon>Planctomycetota</taxon>
        <taxon>Planctomycetia</taxon>
        <taxon>Pirellulales</taxon>
        <taxon>Pirellulaceae</taxon>
        <taxon>Rhodopirellula</taxon>
    </lineage>
</organism>